<keyword evidence="6" id="KW-0482">Metalloprotease</keyword>
<dbReference type="PANTHER" id="PTHR21666:SF288">
    <property type="entry name" value="CELL DIVISION PROTEIN YTFB"/>
    <property type="match status" value="1"/>
</dbReference>
<evidence type="ECO:0000256" key="4">
    <source>
        <dbReference type="ARBA" id="ARBA00022801"/>
    </source>
</evidence>
<proteinExistence type="predicted"/>
<dbReference type="Pfam" id="PF01551">
    <property type="entry name" value="Peptidase_M23"/>
    <property type="match status" value="1"/>
</dbReference>
<dbReference type="GO" id="GO:0006508">
    <property type="term" value="P:proteolysis"/>
    <property type="evidence" value="ECO:0007669"/>
    <property type="project" value="UniProtKB-KW"/>
</dbReference>
<dbReference type="KEGG" id="palw:PSAL_033010"/>
<organism evidence="8 9">
    <name type="scientific">Pseudooceanicola algae</name>
    <dbReference type="NCBI Taxonomy" id="1537215"/>
    <lineage>
        <taxon>Bacteria</taxon>
        <taxon>Pseudomonadati</taxon>
        <taxon>Pseudomonadota</taxon>
        <taxon>Alphaproteobacteria</taxon>
        <taxon>Rhodobacterales</taxon>
        <taxon>Paracoccaceae</taxon>
        <taxon>Pseudooceanicola</taxon>
    </lineage>
</organism>
<name>A0A418SCM0_9RHOB</name>
<dbReference type="SUPFAM" id="SSF51261">
    <property type="entry name" value="Duplicated hybrid motif"/>
    <property type="match status" value="1"/>
</dbReference>
<keyword evidence="5" id="KW-0862">Zinc</keyword>
<dbReference type="GO" id="GO:0004222">
    <property type="term" value="F:metalloendopeptidase activity"/>
    <property type="evidence" value="ECO:0007669"/>
    <property type="project" value="TreeGrafter"/>
</dbReference>
<dbReference type="OrthoDB" id="9805070at2"/>
<dbReference type="EMBL" id="CP060436">
    <property type="protein sequence ID" value="QPM92038.1"/>
    <property type="molecule type" value="Genomic_DNA"/>
</dbReference>
<dbReference type="Proteomes" id="UP000283786">
    <property type="component" value="Chromosome"/>
</dbReference>
<dbReference type="RefSeq" id="WP_119840576.1">
    <property type="nucleotide sequence ID" value="NZ_CP060436.1"/>
</dbReference>
<keyword evidence="4" id="KW-0378">Hydrolase</keyword>
<comment type="cofactor">
    <cofactor evidence="1">
        <name>Zn(2+)</name>
        <dbReference type="ChEBI" id="CHEBI:29105"/>
    </cofactor>
</comment>
<sequence length="457" mass="48049">MKLRYLAVGIVTAGSVSATALALSGTWTRDPVPPGLAEAAVWTPEAMPMPALTEAPVLGPTLTRSDVAPMVSPSALPSAVVVAPSLPRVEPSLRTWSREIAAGETLDAVLAEAGLDAPGRAEVALALAAEFDLRRLRPGHALSVITSPDGNPSRVVLEVDDGVRIEAVFGAQVVTRVVAPDPETVILAGEARIESSVFAALDAGGIPARFAVDLAQMLGGAVDFRRDLTGGETLRLMWREARVGDDIVGQPDLTFAALDLGDTLFEIVWPEDGSGRATIYRNGVVMRVFAQPVEGARLSSVFGRRTHPIYGDTRMHTGVDFAAARGTQVYSTAPGRISFIGRRGGYGRVVEIAHGSETMTRYAHLSAVPDGLAQGDRVAAGDLIGRVGATGTATGPNLHYEVRVNGLPTDPLSDDRLAEAAERVADDGAALARLGTARARLDERLARLLIADDNEKL</sequence>
<evidence type="ECO:0000256" key="6">
    <source>
        <dbReference type="ARBA" id="ARBA00023049"/>
    </source>
</evidence>
<accession>A0A418SCM0</accession>
<feature type="domain" description="M23ase beta-sheet core" evidence="7">
    <location>
        <begin position="314"/>
        <end position="411"/>
    </location>
</feature>
<dbReference type="InterPro" id="IPR050570">
    <property type="entry name" value="Cell_wall_metabolism_enzyme"/>
</dbReference>
<dbReference type="InterPro" id="IPR016047">
    <property type="entry name" value="M23ase_b-sheet_dom"/>
</dbReference>
<evidence type="ECO:0000313" key="8">
    <source>
        <dbReference type="EMBL" id="QPM92038.1"/>
    </source>
</evidence>
<dbReference type="InterPro" id="IPR011055">
    <property type="entry name" value="Dup_hybrid_motif"/>
</dbReference>
<dbReference type="Gene3D" id="3.10.450.350">
    <property type="match status" value="2"/>
</dbReference>
<reference evidence="8 9" key="1">
    <citation type="submission" date="2020-08" db="EMBL/GenBank/DDBJ databases">
        <title>Genome sequence of Rhodobacteraceae bacterium Lw-13e.</title>
        <authorList>
            <person name="Poehlein A."/>
            <person name="Wolter L."/>
            <person name="Daniel R."/>
            <person name="Brinkhoff T."/>
        </authorList>
    </citation>
    <scope>NUCLEOTIDE SEQUENCE [LARGE SCALE GENOMIC DNA]</scope>
    <source>
        <strain evidence="8 9">Lw-13e</strain>
    </source>
</reference>
<keyword evidence="9" id="KW-1185">Reference proteome</keyword>
<evidence type="ECO:0000256" key="5">
    <source>
        <dbReference type="ARBA" id="ARBA00022833"/>
    </source>
</evidence>
<evidence type="ECO:0000256" key="3">
    <source>
        <dbReference type="ARBA" id="ARBA00022723"/>
    </source>
</evidence>
<dbReference type="Gene3D" id="2.70.70.10">
    <property type="entry name" value="Glucose Permease (Domain IIA)"/>
    <property type="match status" value="1"/>
</dbReference>
<evidence type="ECO:0000313" key="9">
    <source>
        <dbReference type="Proteomes" id="UP000283786"/>
    </source>
</evidence>
<protein>
    <recommendedName>
        <fullName evidence="7">M23ase beta-sheet core domain-containing protein</fullName>
    </recommendedName>
</protein>
<dbReference type="PANTHER" id="PTHR21666">
    <property type="entry name" value="PEPTIDASE-RELATED"/>
    <property type="match status" value="1"/>
</dbReference>
<evidence type="ECO:0000256" key="1">
    <source>
        <dbReference type="ARBA" id="ARBA00001947"/>
    </source>
</evidence>
<evidence type="ECO:0000256" key="2">
    <source>
        <dbReference type="ARBA" id="ARBA00022670"/>
    </source>
</evidence>
<gene>
    <name evidence="8" type="ORF">PSAL_033010</name>
</gene>
<keyword evidence="3" id="KW-0479">Metal-binding</keyword>
<keyword evidence="2" id="KW-0645">Protease</keyword>
<dbReference type="AlphaFoldDB" id="A0A418SCM0"/>
<dbReference type="GO" id="GO:0046872">
    <property type="term" value="F:metal ion binding"/>
    <property type="evidence" value="ECO:0007669"/>
    <property type="project" value="UniProtKB-KW"/>
</dbReference>
<evidence type="ECO:0000259" key="7">
    <source>
        <dbReference type="Pfam" id="PF01551"/>
    </source>
</evidence>
<dbReference type="CDD" id="cd12797">
    <property type="entry name" value="M23_peptidase"/>
    <property type="match status" value="1"/>
</dbReference>